<evidence type="ECO:0000313" key="3">
    <source>
        <dbReference type="Proteomes" id="UP000218811"/>
    </source>
</evidence>
<evidence type="ECO:0000256" key="1">
    <source>
        <dbReference type="SAM" id="MobiDB-lite"/>
    </source>
</evidence>
<reference evidence="2 3" key="1">
    <citation type="journal article" date="2012" name="Science">
        <title>The Paleozoic origin of enzymatic lignin decomposition reconstructed from 31 fungal genomes.</title>
        <authorList>
            <person name="Floudas D."/>
            <person name="Binder M."/>
            <person name="Riley R."/>
            <person name="Barry K."/>
            <person name="Blanchette R.A."/>
            <person name="Henrissat B."/>
            <person name="Martinez A.T."/>
            <person name="Otillar R."/>
            <person name="Spatafora J.W."/>
            <person name="Yadav J.S."/>
            <person name="Aerts A."/>
            <person name="Benoit I."/>
            <person name="Boyd A."/>
            <person name="Carlson A."/>
            <person name="Copeland A."/>
            <person name="Coutinho P.M."/>
            <person name="de Vries R.P."/>
            <person name="Ferreira P."/>
            <person name="Findley K."/>
            <person name="Foster B."/>
            <person name="Gaskell J."/>
            <person name="Glotzer D."/>
            <person name="Gorecki P."/>
            <person name="Heitman J."/>
            <person name="Hesse C."/>
            <person name="Hori C."/>
            <person name="Igarashi K."/>
            <person name="Jurgens J.A."/>
            <person name="Kallen N."/>
            <person name="Kersten P."/>
            <person name="Kohler A."/>
            <person name="Kuees U."/>
            <person name="Kumar T.K.A."/>
            <person name="Kuo A."/>
            <person name="LaButti K."/>
            <person name="Larrondo L.F."/>
            <person name="Lindquist E."/>
            <person name="Ling A."/>
            <person name="Lombard V."/>
            <person name="Lucas S."/>
            <person name="Lundell T."/>
            <person name="Martin R."/>
            <person name="McLaughlin D.J."/>
            <person name="Morgenstern I."/>
            <person name="Morin E."/>
            <person name="Murat C."/>
            <person name="Nagy L.G."/>
            <person name="Nolan M."/>
            <person name="Ohm R.A."/>
            <person name="Patyshakuliyeva A."/>
            <person name="Rokas A."/>
            <person name="Ruiz-Duenas F.J."/>
            <person name="Sabat G."/>
            <person name="Salamov A."/>
            <person name="Samejima M."/>
            <person name="Schmutz J."/>
            <person name="Slot J.C."/>
            <person name="St John F."/>
            <person name="Stenlid J."/>
            <person name="Sun H."/>
            <person name="Sun S."/>
            <person name="Syed K."/>
            <person name="Tsang A."/>
            <person name="Wiebenga A."/>
            <person name="Young D."/>
            <person name="Pisabarro A."/>
            <person name="Eastwood D.C."/>
            <person name="Martin F."/>
            <person name="Cullen D."/>
            <person name="Grigoriev I.V."/>
            <person name="Hibbett D.S."/>
        </authorList>
    </citation>
    <scope>NUCLEOTIDE SEQUENCE [LARGE SCALE GENOMIC DNA]</scope>
    <source>
        <strain evidence="2 3">MD-104</strain>
    </source>
</reference>
<protein>
    <submittedName>
        <fullName evidence="2">Uncharacterized protein</fullName>
    </submittedName>
</protein>
<name>A0A2H3J4D7_WOLCO</name>
<gene>
    <name evidence="2" type="ORF">WOLCODRAFT_28772</name>
</gene>
<proteinExistence type="predicted"/>
<dbReference type="Proteomes" id="UP000218811">
    <property type="component" value="Unassembled WGS sequence"/>
</dbReference>
<keyword evidence="3" id="KW-1185">Reference proteome</keyword>
<feature type="region of interest" description="Disordered" evidence="1">
    <location>
        <begin position="1"/>
        <end position="28"/>
    </location>
</feature>
<dbReference type="AlphaFoldDB" id="A0A2H3J4D7"/>
<organism evidence="2 3">
    <name type="scientific">Wolfiporia cocos (strain MD-104)</name>
    <name type="common">Brown rot fungus</name>
    <dbReference type="NCBI Taxonomy" id="742152"/>
    <lineage>
        <taxon>Eukaryota</taxon>
        <taxon>Fungi</taxon>
        <taxon>Dikarya</taxon>
        <taxon>Basidiomycota</taxon>
        <taxon>Agaricomycotina</taxon>
        <taxon>Agaricomycetes</taxon>
        <taxon>Polyporales</taxon>
        <taxon>Phaeolaceae</taxon>
        <taxon>Wolfiporia</taxon>
    </lineage>
</organism>
<accession>A0A2H3J4D7</accession>
<sequence>MSKTKDPKLTPSNVKHIRPTPDPFFPAPLTSPQCSAPLASEPLNVSRPPYAIQVCTLRLVR</sequence>
<evidence type="ECO:0000313" key="2">
    <source>
        <dbReference type="EMBL" id="PCH36821.1"/>
    </source>
</evidence>
<dbReference type="EMBL" id="KB467898">
    <property type="protein sequence ID" value="PCH36821.1"/>
    <property type="molecule type" value="Genomic_DNA"/>
</dbReference>